<evidence type="ECO:0000313" key="2">
    <source>
        <dbReference type="Proteomes" id="UP000219922"/>
    </source>
</evidence>
<dbReference type="Proteomes" id="UP000219922">
    <property type="component" value="Unassembled WGS sequence"/>
</dbReference>
<protein>
    <submittedName>
        <fullName evidence="1">Uncharacterized protein</fullName>
    </submittedName>
</protein>
<sequence>MLQKYWKPLLATSLVSVVMVGCSNEKQIAPDKEQEVTKKGDFKLDAYYKLNDKDTLVEVNGKKLTVAEVKKNTFDQMFLTEINQFIEKQLILKKYPVSDAEVDKTLKKYGKVDGVELDREQIRQQMAYDKAVHDGIKVTEKDLKEIYDANYKNSGKTFEEMKPQLKEMAPYYFGNKVSEKLASIRTSEGVSFKDKELEKQINDLFVKTTKKNVQNEPANIQNEPAKQ</sequence>
<dbReference type="SUPFAM" id="SSF109998">
    <property type="entry name" value="Triger factor/SurA peptide-binding domain-like"/>
    <property type="match status" value="1"/>
</dbReference>
<gene>
    <name evidence="1" type="ORF">CON36_34270</name>
</gene>
<accession>A0A9X6SSV7</accession>
<evidence type="ECO:0000313" key="1">
    <source>
        <dbReference type="EMBL" id="PDZ94351.1"/>
    </source>
</evidence>
<organism evidence="1 2">
    <name type="scientific">Bacillus cereus</name>
    <dbReference type="NCBI Taxonomy" id="1396"/>
    <lineage>
        <taxon>Bacteria</taxon>
        <taxon>Bacillati</taxon>
        <taxon>Bacillota</taxon>
        <taxon>Bacilli</taxon>
        <taxon>Bacillales</taxon>
        <taxon>Bacillaceae</taxon>
        <taxon>Bacillus</taxon>
        <taxon>Bacillus cereus group</taxon>
    </lineage>
</organism>
<dbReference type="InterPro" id="IPR027304">
    <property type="entry name" value="Trigger_fact/SurA_dom_sf"/>
</dbReference>
<dbReference type="AlphaFoldDB" id="A0A9X6SSV7"/>
<comment type="caution">
    <text evidence="1">The sequence shown here is derived from an EMBL/GenBank/DDBJ whole genome shotgun (WGS) entry which is preliminary data.</text>
</comment>
<name>A0A9X6SSV7_BACCE</name>
<dbReference type="PROSITE" id="PS51257">
    <property type="entry name" value="PROKAR_LIPOPROTEIN"/>
    <property type="match status" value="1"/>
</dbReference>
<proteinExistence type="predicted"/>
<dbReference type="RefSeq" id="WP_098007080.1">
    <property type="nucleotide sequence ID" value="NZ_NVMX01000206.1"/>
</dbReference>
<reference evidence="1 2" key="1">
    <citation type="submission" date="2017-09" db="EMBL/GenBank/DDBJ databases">
        <title>Large-scale bioinformatics analysis of Bacillus genomes uncovers conserved roles of natural products in bacterial physiology.</title>
        <authorList>
            <consortium name="Agbiome Team Llc"/>
            <person name="Bleich R.M."/>
            <person name="Grubbs K.J."/>
            <person name="Santa Maria K.C."/>
            <person name="Allen S.E."/>
            <person name="Farag S."/>
            <person name="Shank E.A."/>
            <person name="Bowers A."/>
        </authorList>
    </citation>
    <scope>NUCLEOTIDE SEQUENCE [LARGE SCALE GENOMIC DNA]</scope>
    <source>
        <strain evidence="1 2">AFS092789</strain>
    </source>
</reference>
<dbReference type="EMBL" id="NVMX01000206">
    <property type="protein sequence ID" value="PDZ94351.1"/>
    <property type="molecule type" value="Genomic_DNA"/>
</dbReference>